<dbReference type="EMBL" id="QXDC01000003">
    <property type="protein sequence ID" value="RIA44527.1"/>
    <property type="molecule type" value="Genomic_DNA"/>
</dbReference>
<dbReference type="PANTHER" id="PTHR30288:SF0">
    <property type="entry name" value="FLAGELLAR HOOK-ASSOCIATED PROTEIN 2"/>
    <property type="match status" value="1"/>
</dbReference>
<dbReference type="GO" id="GO:0005576">
    <property type="term" value="C:extracellular region"/>
    <property type="evidence" value="ECO:0007669"/>
    <property type="project" value="UniProtKB-SubCell"/>
</dbReference>
<organism evidence="8 9">
    <name type="scientific">Hephaestia caeni</name>
    <dbReference type="NCBI Taxonomy" id="645617"/>
    <lineage>
        <taxon>Bacteria</taxon>
        <taxon>Pseudomonadati</taxon>
        <taxon>Pseudomonadota</taxon>
        <taxon>Alphaproteobacteria</taxon>
        <taxon>Sphingomonadales</taxon>
        <taxon>Sphingomonadaceae</taxon>
        <taxon>Hephaestia</taxon>
    </lineage>
</organism>
<dbReference type="InterPro" id="IPR010809">
    <property type="entry name" value="FliD_C"/>
</dbReference>
<evidence type="ECO:0000313" key="8">
    <source>
        <dbReference type="EMBL" id="RIA44527.1"/>
    </source>
</evidence>
<keyword evidence="3" id="KW-0175">Coiled coil</keyword>
<dbReference type="PANTHER" id="PTHR30288">
    <property type="entry name" value="FLAGELLAR CAP/ASSEMBLY PROTEIN FLID"/>
    <property type="match status" value="1"/>
</dbReference>
<dbReference type="Proteomes" id="UP000266568">
    <property type="component" value="Unassembled WGS sequence"/>
</dbReference>
<feature type="domain" description="Flagellar hook-associated protein 2 N-terminal" evidence="6">
    <location>
        <begin position="25"/>
        <end position="123"/>
    </location>
</feature>
<reference evidence="8 9" key="1">
    <citation type="submission" date="2018-08" db="EMBL/GenBank/DDBJ databases">
        <title>Genomic Encyclopedia of Type Strains, Phase IV (KMG-IV): sequencing the most valuable type-strain genomes for metagenomic binning, comparative biology and taxonomic classification.</title>
        <authorList>
            <person name="Goeker M."/>
        </authorList>
    </citation>
    <scope>NUCLEOTIDE SEQUENCE [LARGE SCALE GENOMIC DNA]</scope>
    <source>
        <strain evidence="8 9">DSM 25527</strain>
    </source>
</reference>
<keyword evidence="8" id="KW-0966">Cell projection</keyword>
<proteinExistence type="inferred from homology"/>
<dbReference type="Pfam" id="PF02465">
    <property type="entry name" value="FliD_N"/>
    <property type="match status" value="1"/>
</dbReference>
<dbReference type="InterPro" id="IPR040026">
    <property type="entry name" value="FliD"/>
</dbReference>
<evidence type="ECO:0000256" key="3">
    <source>
        <dbReference type="ARBA" id="ARBA00023054"/>
    </source>
</evidence>
<evidence type="ECO:0000313" key="9">
    <source>
        <dbReference type="Proteomes" id="UP000266568"/>
    </source>
</evidence>
<protein>
    <recommendedName>
        <fullName evidence="5">Flagellar hook-associated protein 2</fullName>
        <shortName evidence="5">HAP2</shortName>
    </recommendedName>
    <alternativeName>
        <fullName evidence="5">Flagellar cap protein</fullName>
    </alternativeName>
</protein>
<keyword evidence="5" id="KW-0964">Secreted</keyword>
<dbReference type="OrthoDB" id="7388356at2"/>
<gene>
    <name evidence="8" type="ORF">DFR49_2772</name>
</gene>
<dbReference type="GO" id="GO:0007155">
    <property type="term" value="P:cell adhesion"/>
    <property type="evidence" value="ECO:0007669"/>
    <property type="project" value="InterPro"/>
</dbReference>
<comment type="similarity">
    <text evidence="1 5">Belongs to the FliD family.</text>
</comment>
<evidence type="ECO:0000256" key="5">
    <source>
        <dbReference type="RuleBase" id="RU362066"/>
    </source>
</evidence>
<evidence type="ECO:0000259" key="6">
    <source>
        <dbReference type="Pfam" id="PF02465"/>
    </source>
</evidence>
<feature type="domain" description="Flagellar hook-associated protein 2 C-terminal" evidence="7">
    <location>
        <begin position="247"/>
        <end position="470"/>
    </location>
</feature>
<dbReference type="RefSeq" id="WP_119036171.1">
    <property type="nucleotide sequence ID" value="NZ_QXDC01000003.1"/>
</dbReference>
<comment type="function">
    <text evidence="5">Required for morphogenesis and for the elongation of the flagellar filament by facilitating polymerization of the flagellin monomers at the tip of growing filament. Forms a capping structure, which prevents flagellin subunits (transported through the central channel of the flagellum) from leaking out without polymerization at the distal end.</text>
</comment>
<dbReference type="GO" id="GO:0009424">
    <property type="term" value="C:bacterial-type flagellum hook"/>
    <property type="evidence" value="ECO:0007669"/>
    <property type="project" value="UniProtKB-UniRule"/>
</dbReference>
<comment type="subunit">
    <text evidence="2 5">Homopentamer.</text>
</comment>
<dbReference type="Pfam" id="PF07195">
    <property type="entry name" value="FliD_C"/>
    <property type="match status" value="1"/>
</dbReference>
<keyword evidence="8" id="KW-0282">Flagellum</keyword>
<accession>A0A397PBM7</accession>
<keyword evidence="9" id="KW-1185">Reference proteome</keyword>
<comment type="caution">
    <text evidence="8">The sequence shown here is derived from an EMBL/GenBank/DDBJ whole genome shotgun (WGS) entry which is preliminary data.</text>
</comment>
<keyword evidence="4 5" id="KW-0975">Bacterial flagellum</keyword>
<dbReference type="AlphaFoldDB" id="A0A397PBM7"/>
<dbReference type="InterPro" id="IPR003481">
    <property type="entry name" value="FliD_N"/>
</dbReference>
<evidence type="ECO:0000256" key="2">
    <source>
        <dbReference type="ARBA" id="ARBA00011255"/>
    </source>
</evidence>
<dbReference type="GO" id="GO:0071973">
    <property type="term" value="P:bacterial-type flagellum-dependent cell motility"/>
    <property type="evidence" value="ECO:0007669"/>
    <property type="project" value="TreeGrafter"/>
</dbReference>
<evidence type="ECO:0000256" key="1">
    <source>
        <dbReference type="ARBA" id="ARBA00009764"/>
    </source>
</evidence>
<sequence length="487" mass="48484">MTTTSSTDPTASATSQILTSLNSGSGIDTPNLVSSLVAAQYAVKRDQLSARSDALSTQISDAAALLSGIQTFSSSLKTLVGSGSLSTQPTSSNASVLSVSALSGAKLAGLSASIEVQKLAIAQTSATAVVADRTATIGTGSFTLTFGTATVAGGAMTGFTAGSGTPIDIAIDADHASLDGIASAINAAKAGVTATIVTDSGGARLMLKSATGAEQAFTLTASAGSDPALAALNVGVGATGTTIGTAAQDAVVVLDGIAVTRSTNSVDDLIEGVKIDLLAASPGTPVTIGSTRPIASLEQVVTDFVDTYNHMLALLKEDTNPISGTLARDGAARTLKTSLAALTLTPLTSGGAAGVPATLAEIGVTTNRDGTLSVDSTKLSRALAATPDAIEAMFAKGSAATGDGLPAALDAIAKAAADKKYGLVASQATYDKALGAIADQQTRIEDQAEAMTTRLTRQFASMDARVAAYKSTQTFLEAQIAAWNKKD</sequence>
<keyword evidence="8" id="KW-0969">Cilium</keyword>
<evidence type="ECO:0000256" key="4">
    <source>
        <dbReference type="ARBA" id="ARBA00023143"/>
    </source>
</evidence>
<dbReference type="GO" id="GO:0009421">
    <property type="term" value="C:bacterial-type flagellum filament cap"/>
    <property type="evidence" value="ECO:0007669"/>
    <property type="project" value="InterPro"/>
</dbReference>
<evidence type="ECO:0000259" key="7">
    <source>
        <dbReference type="Pfam" id="PF07195"/>
    </source>
</evidence>
<comment type="subcellular location">
    <subcellularLocation>
        <location evidence="5">Secreted</location>
    </subcellularLocation>
    <subcellularLocation>
        <location evidence="5">Bacterial flagellum</location>
    </subcellularLocation>
</comment>
<name>A0A397PBM7_9SPHN</name>